<evidence type="ECO:0000313" key="4">
    <source>
        <dbReference type="EMBL" id="PAY72868.1"/>
    </source>
</evidence>
<reference evidence="5" key="1">
    <citation type="submission" date="2017-06" db="EMBL/GenBank/DDBJ databases">
        <title>WGS of SAMN07203007.</title>
        <authorList>
            <person name="Fouts D."/>
            <person name="Sutton G."/>
            <person name="Nguyen K."/>
            <person name="Thamlikitkul V."/>
        </authorList>
    </citation>
    <scope>NUCLEOTIDE SEQUENCE [LARGE SCALE GENOMIC DNA]</scope>
    <source>
        <strain evidence="5">ESBL-W3-2</strain>
    </source>
</reference>
<dbReference type="Proteomes" id="UP000218430">
    <property type="component" value="Unassembled WGS sequence"/>
</dbReference>
<dbReference type="InterPro" id="IPR018060">
    <property type="entry name" value="HTH_AraC"/>
</dbReference>
<proteinExistence type="predicted"/>
<evidence type="ECO:0000256" key="1">
    <source>
        <dbReference type="ARBA" id="ARBA00023015"/>
    </source>
</evidence>
<evidence type="ECO:0000313" key="5">
    <source>
        <dbReference type="Proteomes" id="UP000218430"/>
    </source>
</evidence>
<dbReference type="EMBL" id="NIYS01000088">
    <property type="protein sequence ID" value="PAY72868.1"/>
    <property type="molecule type" value="Genomic_DNA"/>
</dbReference>
<dbReference type="GO" id="GO:0003700">
    <property type="term" value="F:DNA-binding transcription factor activity"/>
    <property type="evidence" value="ECO:0007669"/>
    <property type="project" value="InterPro"/>
</dbReference>
<dbReference type="AlphaFoldDB" id="A0A9Q5XV06"/>
<dbReference type="PROSITE" id="PS01124">
    <property type="entry name" value="HTH_ARAC_FAMILY_2"/>
    <property type="match status" value="1"/>
</dbReference>
<feature type="domain" description="HTH araC/xylS-type" evidence="3">
    <location>
        <begin position="1"/>
        <end position="31"/>
    </location>
</feature>
<evidence type="ECO:0000256" key="2">
    <source>
        <dbReference type="ARBA" id="ARBA00023163"/>
    </source>
</evidence>
<keyword evidence="1" id="KW-0805">Transcription regulation</keyword>
<organism evidence="4 5">
    <name type="scientific">Shigella boydii</name>
    <dbReference type="NCBI Taxonomy" id="621"/>
    <lineage>
        <taxon>Bacteria</taxon>
        <taxon>Pseudomonadati</taxon>
        <taxon>Pseudomonadota</taxon>
        <taxon>Gammaproteobacteria</taxon>
        <taxon>Enterobacterales</taxon>
        <taxon>Enterobacteriaceae</taxon>
        <taxon>Shigella</taxon>
    </lineage>
</organism>
<gene>
    <name evidence="4" type="ORF">CEH00_14130</name>
</gene>
<name>A0A9Q5XV06_SHIBO</name>
<protein>
    <submittedName>
        <fullName evidence="4">AraC family transcriptional regulator</fullName>
    </submittedName>
</protein>
<evidence type="ECO:0000259" key="3">
    <source>
        <dbReference type="PROSITE" id="PS01124"/>
    </source>
</evidence>
<comment type="caution">
    <text evidence="4">The sequence shown here is derived from an EMBL/GenBank/DDBJ whole genome shotgun (WGS) entry which is preliminary data.</text>
</comment>
<dbReference type="GO" id="GO:0043565">
    <property type="term" value="F:sequence-specific DNA binding"/>
    <property type="evidence" value="ECO:0007669"/>
    <property type="project" value="InterPro"/>
</dbReference>
<dbReference type="InterPro" id="IPR009057">
    <property type="entry name" value="Homeodomain-like_sf"/>
</dbReference>
<accession>A0A9Q5XV06</accession>
<sequence length="53" mass="6192">MSWRVGYENVDHFAKLFLRHVGCSPSDYRRQFKNCFAEQEILSEFPQPVSLAG</sequence>
<dbReference type="SUPFAM" id="SSF46689">
    <property type="entry name" value="Homeodomain-like"/>
    <property type="match status" value="1"/>
</dbReference>
<keyword evidence="2" id="KW-0804">Transcription</keyword>
<dbReference type="Gene3D" id="1.10.10.60">
    <property type="entry name" value="Homeodomain-like"/>
    <property type="match status" value="1"/>
</dbReference>